<dbReference type="Proteomes" id="UP000694920">
    <property type="component" value="Unplaced"/>
</dbReference>
<protein>
    <submittedName>
        <fullName evidence="3">Uncharacterized protein LOC107270890</fullName>
    </submittedName>
</protein>
<dbReference type="AlphaFoldDB" id="A0AAJ7C4J3"/>
<evidence type="ECO:0000313" key="2">
    <source>
        <dbReference type="Proteomes" id="UP000694920"/>
    </source>
</evidence>
<dbReference type="KEGG" id="ccin:107270890"/>
<keyword evidence="1" id="KW-0732">Signal</keyword>
<keyword evidence="2" id="KW-1185">Reference proteome</keyword>
<gene>
    <name evidence="3" type="primary">LOC107270890</name>
</gene>
<accession>A0AAJ7C4J3</accession>
<feature type="signal peptide" evidence="1">
    <location>
        <begin position="1"/>
        <end position="21"/>
    </location>
</feature>
<proteinExistence type="predicted"/>
<sequence length="116" mass="12041">MISPKIFALVGIAAVVKFTSATPDSAGIVEMTNGLAYGGIPYGSVTGMVAKFVRNARGQPVTYQSKVIVPNAQKIVITPNVRAAGLVARERGPVQIYNHASVIAPGVIGTISEIGY</sequence>
<reference evidence="3" key="1">
    <citation type="submission" date="2025-08" db="UniProtKB">
        <authorList>
            <consortium name="RefSeq"/>
        </authorList>
    </citation>
    <scope>IDENTIFICATION</scope>
</reference>
<evidence type="ECO:0000256" key="1">
    <source>
        <dbReference type="SAM" id="SignalP"/>
    </source>
</evidence>
<name>A0AAJ7C4J3_CEPCN</name>
<feature type="chain" id="PRO_5042489269" evidence="1">
    <location>
        <begin position="22"/>
        <end position="116"/>
    </location>
</feature>
<dbReference type="GeneID" id="107270890"/>
<dbReference type="RefSeq" id="XP_015601800.1">
    <property type="nucleotide sequence ID" value="XM_015746314.2"/>
</dbReference>
<organism evidence="2 3">
    <name type="scientific">Cephus cinctus</name>
    <name type="common">Wheat stem sawfly</name>
    <dbReference type="NCBI Taxonomy" id="211228"/>
    <lineage>
        <taxon>Eukaryota</taxon>
        <taxon>Metazoa</taxon>
        <taxon>Ecdysozoa</taxon>
        <taxon>Arthropoda</taxon>
        <taxon>Hexapoda</taxon>
        <taxon>Insecta</taxon>
        <taxon>Pterygota</taxon>
        <taxon>Neoptera</taxon>
        <taxon>Endopterygota</taxon>
        <taxon>Hymenoptera</taxon>
        <taxon>Cephoidea</taxon>
        <taxon>Cephidae</taxon>
        <taxon>Cephus</taxon>
    </lineage>
</organism>
<evidence type="ECO:0000313" key="3">
    <source>
        <dbReference type="RefSeq" id="XP_015601800.1"/>
    </source>
</evidence>